<protein>
    <recommendedName>
        <fullName evidence="7">Protein MgtC</fullName>
    </recommendedName>
</protein>
<name>A0A371K425_9GAMM</name>
<proteinExistence type="inferred from homology"/>
<dbReference type="PANTHER" id="PTHR33778">
    <property type="entry name" value="PROTEIN MGTC"/>
    <property type="match status" value="1"/>
</dbReference>
<feature type="domain" description="MgtC/SapB/SrpB/YhiD N-terminal" evidence="8">
    <location>
        <begin position="20"/>
        <end position="151"/>
    </location>
</feature>
<evidence type="ECO:0000256" key="5">
    <source>
        <dbReference type="ARBA" id="ARBA00022989"/>
    </source>
</evidence>
<feature type="transmembrane region" description="Helical" evidence="7">
    <location>
        <begin position="130"/>
        <end position="149"/>
    </location>
</feature>
<evidence type="ECO:0000256" key="2">
    <source>
        <dbReference type="ARBA" id="ARBA00009298"/>
    </source>
</evidence>
<dbReference type="OrthoDB" id="9811198at2"/>
<gene>
    <name evidence="9" type="ORF">DX914_06020</name>
</gene>
<reference evidence="9 10" key="1">
    <citation type="submission" date="2018-08" db="EMBL/GenBank/DDBJ databases">
        <title>Lysobacter sp. zong2l5, whole genome shotgun sequence.</title>
        <authorList>
            <person name="Zhang X."/>
            <person name="Feng G."/>
            <person name="Zhu H."/>
        </authorList>
    </citation>
    <scope>NUCLEOTIDE SEQUENCE [LARGE SCALE GENOMIC DNA]</scope>
    <source>
        <strain evidence="10">zong2l5</strain>
    </source>
</reference>
<keyword evidence="6 7" id="KW-0472">Membrane</keyword>
<organism evidence="9 10">
    <name type="scientific">Lysobacter silvisoli</name>
    <dbReference type="NCBI Taxonomy" id="2293254"/>
    <lineage>
        <taxon>Bacteria</taxon>
        <taxon>Pseudomonadati</taxon>
        <taxon>Pseudomonadota</taxon>
        <taxon>Gammaproteobacteria</taxon>
        <taxon>Lysobacterales</taxon>
        <taxon>Lysobacteraceae</taxon>
        <taxon>Lysobacter</taxon>
    </lineage>
</organism>
<keyword evidence="10" id="KW-1185">Reference proteome</keyword>
<dbReference type="InterPro" id="IPR003416">
    <property type="entry name" value="MgtC/SapB/SrpB/YhiD_fam"/>
</dbReference>
<evidence type="ECO:0000256" key="3">
    <source>
        <dbReference type="ARBA" id="ARBA00022475"/>
    </source>
</evidence>
<evidence type="ECO:0000313" key="9">
    <source>
        <dbReference type="EMBL" id="RDZ28681.1"/>
    </source>
</evidence>
<evidence type="ECO:0000259" key="8">
    <source>
        <dbReference type="Pfam" id="PF02308"/>
    </source>
</evidence>
<dbReference type="GO" id="GO:0005886">
    <property type="term" value="C:plasma membrane"/>
    <property type="evidence" value="ECO:0007669"/>
    <property type="project" value="UniProtKB-SubCell"/>
</dbReference>
<dbReference type="Proteomes" id="UP000264492">
    <property type="component" value="Unassembled WGS sequence"/>
</dbReference>
<evidence type="ECO:0000256" key="1">
    <source>
        <dbReference type="ARBA" id="ARBA00004651"/>
    </source>
</evidence>
<comment type="caution">
    <text evidence="9">The sequence shown here is derived from an EMBL/GenBank/DDBJ whole genome shotgun (WGS) entry which is preliminary data.</text>
</comment>
<dbReference type="InterPro" id="IPR049177">
    <property type="entry name" value="MgtC_SapB_SrpB_YhiD_N"/>
</dbReference>
<keyword evidence="3" id="KW-1003">Cell membrane</keyword>
<keyword evidence="7" id="KW-0997">Cell inner membrane</keyword>
<feature type="transmembrane region" description="Helical" evidence="7">
    <location>
        <begin position="12"/>
        <end position="31"/>
    </location>
</feature>
<feature type="transmembrane region" description="Helical" evidence="7">
    <location>
        <begin position="104"/>
        <end position="124"/>
    </location>
</feature>
<feature type="transmembrane region" description="Helical" evidence="7">
    <location>
        <begin position="77"/>
        <end position="97"/>
    </location>
</feature>
<evidence type="ECO:0000256" key="4">
    <source>
        <dbReference type="ARBA" id="ARBA00022692"/>
    </source>
</evidence>
<feature type="transmembrane region" description="Helical" evidence="7">
    <location>
        <begin position="43"/>
        <end position="62"/>
    </location>
</feature>
<comment type="subcellular location">
    <subcellularLocation>
        <location evidence="7">Cell inner membrane</location>
        <topology evidence="7">Multi-pass membrane protein</topology>
    </subcellularLocation>
    <subcellularLocation>
        <location evidence="1">Cell membrane</location>
        <topology evidence="1">Multi-pass membrane protein</topology>
    </subcellularLocation>
</comment>
<keyword evidence="5 7" id="KW-1133">Transmembrane helix</keyword>
<dbReference type="AlphaFoldDB" id="A0A371K425"/>
<accession>A0A371K425</accession>
<keyword evidence="4 7" id="KW-0812">Transmembrane</keyword>
<evidence type="ECO:0000256" key="6">
    <source>
        <dbReference type="ARBA" id="ARBA00023136"/>
    </source>
</evidence>
<comment type="similarity">
    <text evidence="2 7">Belongs to the MgtC/SapB family.</text>
</comment>
<dbReference type="Pfam" id="PF02308">
    <property type="entry name" value="MgtC"/>
    <property type="match status" value="1"/>
</dbReference>
<dbReference type="PANTHER" id="PTHR33778:SF1">
    <property type="entry name" value="MAGNESIUM TRANSPORTER YHID-RELATED"/>
    <property type="match status" value="1"/>
</dbReference>
<evidence type="ECO:0000313" key="10">
    <source>
        <dbReference type="Proteomes" id="UP000264492"/>
    </source>
</evidence>
<evidence type="ECO:0000256" key="7">
    <source>
        <dbReference type="RuleBase" id="RU365041"/>
    </source>
</evidence>
<dbReference type="RefSeq" id="WP_115858120.1">
    <property type="nucleotide sequence ID" value="NZ_QTSU01000001.1"/>
</dbReference>
<dbReference type="PRINTS" id="PR01837">
    <property type="entry name" value="MGTCSAPBPROT"/>
</dbReference>
<dbReference type="EMBL" id="QTSU01000001">
    <property type="protein sequence ID" value="RDZ28681.1"/>
    <property type="molecule type" value="Genomic_DNA"/>
</dbReference>
<sequence length="165" mass="17401">MTAADPNWLPQAWVLIDTAYAMALGGAIGLEREMKNRPAGFRTHMLVAGAAALLVGIGQLALHDPRFESPQRLQIDPLRLVEAVVAGVAFIGAGTIFSRRGSQTIAGITTAASLLMVAVIGIAAGFDYKLLALAATLLTLLVLTLLKAFERRLQPPDSAASPDTR</sequence>